<comment type="caution">
    <text evidence="2">The sequence shown here is derived from an EMBL/GenBank/DDBJ whole genome shotgun (WGS) entry which is preliminary data.</text>
</comment>
<feature type="transmembrane region" description="Helical" evidence="1">
    <location>
        <begin position="25"/>
        <end position="47"/>
    </location>
</feature>
<keyword evidence="1" id="KW-0812">Transmembrane</keyword>
<sequence length="66" mass="7212">MSSSLWKVGNALLPSPLAPFSVCSAVRWVACVLFFGSGGRCGEYLLLQVRRERSRKGNGELLRTAI</sequence>
<proteinExistence type="predicted"/>
<evidence type="ECO:0000313" key="3">
    <source>
        <dbReference type="Proteomes" id="UP000652761"/>
    </source>
</evidence>
<evidence type="ECO:0000256" key="1">
    <source>
        <dbReference type="SAM" id="Phobius"/>
    </source>
</evidence>
<accession>A0A843VN92</accession>
<organism evidence="2 3">
    <name type="scientific">Colocasia esculenta</name>
    <name type="common">Wild taro</name>
    <name type="synonym">Arum esculentum</name>
    <dbReference type="NCBI Taxonomy" id="4460"/>
    <lineage>
        <taxon>Eukaryota</taxon>
        <taxon>Viridiplantae</taxon>
        <taxon>Streptophyta</taxon>
        <taxon>Embryophyta</taxon>
        <taxon>Tracheophyta</taxon>
        <taxon>Spermatophyta</taxon>
        <taxon>Magnoliopsida</taxon>
        <taxon>Liliopsida</taxon>
        <taxon>Araceae</taxon>
        <taxon>Aroideae</taxon>
        <taxon>Colocasieae</taxon>
        <taxon>Colocasia</taxon>
    </lineage>
</organism>
<gene>
    <name evidence="2" type="ORF">Taro_028472</name>
</gene>
<keyword evidence="3" id="KW-1185">Reference proteome</keyword>
<dbReference type="Proteomes" id="UP000652761">
    <property type="component" value="Unassembled WGS sequence"/>
</dbReference>
<dbReference type="AlphaFoldDB" id="A0A843VN92"/>
<dbReference type="EMBL" id="NMUH01001837">
    <property type="protein sequence ID" value="MQL95807.1"/>
    <property type="molecule type" value="Genomic_DNA"/>
</dbReference>
<keyword evidence="1" id="KW-1133">Transmembrane helix</keyword>
<evidence type="ECO:0000313" key="2">
    <source>
        <dbReference type="EMBL" id="MQL95807.1"/>
    </source>
</evidence>
<name>A0A843VN92_COLES</name>
<keyword evidence="1" id="KW-0472">Membrane</keyword>
<reference evidence="2" key="1">
    <citation type="submission" date="2017-07" db="EMBL/GenBank/DDBJ databases">
        <title>Taro Niue Genome Assembly and Annotation.</title>
        <authorList>
            <person name="Atibalentja N."/>
            <person name="Keating K."/>
            <person name="Fields C.J."/>
        </authorList>
    </citation>
    <scope>NUCLEOTIDE SEQUENCE</scope>
    <source>
        <strain evidence="2">Niue_2</strain>
        <tissue evidence="2">Leaf</tissue>
    </source>
</reference>
<protein>
    <submittedName>
        <fullName evidence="2">Uncharacterized protein</fullName>
    </submittedName>
</protein>